<dbReference type="AlphaFoldDB" id="A0A7R9P8J3"/>
<name>A0A7R9P8J3_TIMCA</name>
<evidence type="ECO:0000313" key="2">
    <source>
        <dbReference type="EMBL" id="CAD7573541.1"/>
    </source>
</evidence>
<feature type="region of interest" description="Disordered" evidence="1">
    <location>
        <begin position="1"/>
        <end position="35"/>
    </location>
</feature>
<protein>
    <submittedName>
        <fullName evidence="2">(California timema) hypothetical protein</fullName>
    </submittedName>
</protein>
<accession>A0A7R9P8J3</accession>
<reference evidence="2" key="1">
    <citation type="submission" date="2020-11" db="EMBL/GenBank/DDBJ databases">
        <authorList>
            <person name="Tran Van P."/>
        </authorList>
    </citation>
    <scope>NUCLEOTIDE SEQUENCE</scope>
</reference>
<evidence type="ECO:0000256" key="1">
    <source>
        <dbReference type="SAM" id="MobiDB-lite"/>
    </source>
</evidence>
<gene>
    <name evidence="2" type="ORF">TCMB3V08_LOCUS6177</name>
</gene>
<sequence length="344" mass="38525">MEEENGRTIPPLPMAENLPHHTAGAPPQSQGHGARAQTVVWQTGITASLQGADIVGAGPSSAPQSGFSCPVNQGHGVSADDHVGLLLNRTDSTLNPVYMSFRRADQLDSRTVLDKCRVPFYHKNEHKCEPRAKSATLKRFVEKDDLWSVKTVGVGSQTRHVLVTINVPVFTEVTGRQETLLQGAVNTYLQEPNLCVVQTCCKACIHIDANDHQCTECGVDKTRIFKDQQSHVAEQWLCWETHQRGVSILRTGNGREEYVLGQRVDGAVKGTCQHNDKKDRWLTGVWVIDEIRKAVEKGYTVEAVHEVWECGEDHEPELEYRQIKQLYKWPVREQGLKKLLTHVV</sequence>
<organism evidence="2">
    <name type="scientific">Timema californicum</name>
    <name type="common">California timema</name>
    <name type="synonym">Walking stick</name>
    <dbReference type="NCBI Taxonomy" id="61474"/>
    <lineage>
        <taxon>Eukaryota</taxon>
        <taxon>Metazoa</taxon>
        <taxon>Ecdysozoa</taxon>
        <taxon>Arthropoda</taxon>
        <taxon>Hexapoda</taxon>
        <taxon>Insecta</taxon>
        <taxon>Pterygota</taxon>
        <taxon>Neoptera</taxon>
        <taxon>Polyneoptera</taxon>
        <taxon>Phasmatodea</taxon>
        <taxon>Timematodea</taxon>
        <taxon>Timematoidea</taxon>
        <taxon>Timematidae</taxon>
        <taxon>Timema</taxon>
    </lineage>
</organism>
<dbReference type="EMBL" id="OE181688">
    <property type="protein sequence ID" value="CAD7573541.1"/>
    <property type="molecule type" value="Genomic_DNA"/>
</dbReference>
<proteinExistence type="predicted"/>